<evidence type="ECO:0000256" key="7">
    <source>
        <dbReference type="ARBA" id="ARBA00023136"/>
    </source>
</evidence>
<keyword evidence="5" id="KW-0677">Repeat</keyword>
<dbReference type="GO" id="GO:0016020">
    <property type="term" value="C:membrane"/>
    <property type="evidence" value="ECO:0007669"/>
    <property type="project" value="UniProtKB-SubCell"/>
</dbReference>
<feature type="repeat" description="Solcar" evidence="8">
    <location>
        <begin position="123"/>
        <end position="210"/>
    </location>
</feature>
<evidence type="ECO:0000256" key="9">
    <source>
        <dbReference type="RuleBase" id="RU000488"/>
    </source>
</evidence>
<dbReference type="GeneID" id="17272514"/>
<name>A0A0D3JTY7_EMIH1</name>
<feature type="repeat" description="Solcar" evidence="8">
    <location>
        <begin position="220"/>
        <end position="304"/>
    </location>
</feature>
<dbReference type="OMA" id="ANMAKYR"/>
<keyword evidence="3 9" id="KW-0813">Transport</keyword>
<dbReference type="RefSeq" id="XP_005779401.1">
    <property type="nucleotide sequence ID" value="XM_005779344.1"/>
</dbReference>
<feature type="repeat" description="Solcar" evidence="8">
    <location>
        <begin position="27"/>
        <end position="114"/>
    </location>
</feature>
<dbReference type="eggNOG" id="KOG0759">
    <property type="taxonomic scope" value="Eukaryota"/>
</dbReference>
<evidence type="ECO:0000313" key="11">
    <source>
        <dbReference type="Proteomes" id="UP000013827"/>
    </source>
</evidence>
<comment type="similarity">
    <text evidence="2 9">Belongs to the mitochondrial carrier (TC 2.A.29) family.</text>
</comment>
<proteinExistence type="inferred from homology"/>
<keyword evidence="11" id="KW-1185">Reference proteome</keyword>
<keyword evidence="6" id="KW-1133">Transmembrane helix</keyword>
<evidence type="ECO:0000256" key="4">
    <source>
        <dbReference type="ARBA" id="ARBA00022692"/>
    </source>
</evidence>
<accession>A0A0D3JTY7</accession>
<dbReference type="SUPFAM" id="SSF103506">
    <property type="entry name" value="Mitochondrial carrier"/>
    <property type="match status" value="1"/>
</dbReference>
<evidence type="ECO:0008006" key="12">
    <source>
        <dbReference type="Google" id="ProtNLM"/>
    </source>
</evidence>
<dbReference type="AlphaFoldDB" id="A0A0D3JTY7"/>
<organism evidence="10 11">
    <name type="scientific">Emiliania huxleyi (strain CCMP1516)</name>
    <dbReference type="NCBI Taxonomy" id="280463"/>
    <lineage>
        <taxon>Eukaryota</taxon>
        <taxon>Haptista</taxon>
        <taxon>Haptophyta</taxon>
        <taxon>Prymnesiophyceae</taxon>
        <taxon>Isochrysidales</taxon>
        <taxon>Noelaerhabdaceae</taxon>
        <taxon>Emiliania</taxon>
    </lineage>
</organism>
<evidence type="ECO:0000256" key="8">
    <source>
        <dbReference type="PROSITE-ProRule" id="PRU00282"/>
    </source>
</evidence>
<dbReference type="InterPro" id="IPR023395">
    <property type="entry name" value="MCP_dom_sf"/>
</dbReference>
<protein>
    <recommendedName>
        <fullName evidence="12">Mitochondrial carrier family</fullName>
    </recommendedName>
</protein>
<reference evidence="11" key="1">
    <citation type="journal article" date="2013" name="Nature">
        <title>Pan genome of the phytoplankton Emiliania underpins its global distribution.</title>
        <authorList>
            <person name="Read B.A."/>
            <person name="Kegel J."/>
            <person name="Klute M.J."/>
            <person name="Kuo A."/>
            <person name="Lefebvre S.C."/>
            <person name="Maumus F."/>
            <person name="Mayer C."/>
            <person name="Miller J."/>
            <person name="Monier A."/>
            <person name="Salamov A."/>
            <person name="Young J."/>
            <person name="Aguilar M."/>
            <person name="Claverie J.M."/>
            <person name="Frickenhaus S."/>
            <person name="Gonzalez K."/>
            <person name="Herman E.K."/>
            <person name="Lin Y.C."/>
            <person name="Napier J."/>
            <person name="Ogata H."/>
            <person name="Sarno A.F."/>
            <person name="Shmutz J."/>
            <person name="Schroeder D."/>
            <person name="de Vargas C."/>
            <person name="Verret F."/>
            <person name="von Dassow P."/>
            <person name="Valentin K."/>
            <person name="Van de Peer Y."/>
            <person name="Wheeler G."/>
            <person name="Dacks J.B."/>
            <person name="Delwiche C.F."/>
            <person name="Dyhrman S.T."/>
            <person name="Glockner G."/>
            <person name="John U."/>
            <person name="Richards T."/>
            <person name="Worden A.Z."/>
            <person name="Zhang X."/>
            <person name="Grigoriev I.V."/>
            <person name="Allen A.E."/>
            <person name="Bidle K."/>
            <person name="Borodovsky M."/>
            <person name="Bowler C."/>
            <person name="Brownlee C."/>
            <person name="Cock J.M."/>
            <person name="Elias M."/>
            <person name="Gladyshev V.N."/>
            <person name="Groth M."/>
            <person name="Guda C."/>
            <person name="Hadaegh A."/>
            <person name="Iglesias-Rodriguez M.D."/>
            <person name="Jenkins J."/>
            <person name="Jones B.M."/>
            <person name="Lawson T."/>
            <person name="Leese F."/>
            <person name="Lindquist E."/>
            <person name="Lobanov A."/>
            <person name="Lomsadze A."/>
            <person name="Malik S.B."/>
            <person name="Marsh M.E."/>
            <person name="Mackinder L."/>
            <person name="Mock T."/>
            <person name="Mueller-Roeber B."/>
            <person name="Pagarete A."/>
            <person name="Parker M."/>
            <person name="Probert I."/>
            <person name="Quesneville H."/>
            <person name="Raines C."/>
            <person name="Rensing S.A."/>
            <person name="Riano-Pachon D.M."/>
            <person name="Richier S."/>
            <person name="Rokitta S."/>
            <person name="Shiraiwa Y."/>
            <person name="Soanes D.M."/>
            <person name="van der Giezen M."/>
            <person name="Wahlund T.M."/>
            <person name="Williams B."/>
            <person name="Wilson W."/>
            <person name="Wolfe G."/>
            <person name="Wurch L.L."/>
        </authorList>
    </citation>
    <scope>NUCLEOTIDE SEQUENCE</scope>
</reference>
<evidence type="ECO:0000256" key="2">
    <source>
        <dbReference type="ARBA" id="ARBA00006375"/>
    </source>
</evidence>
<dbReference type="EnsemblProtists" id="EOD26972">
    <property type="protein sequence ID" value="EOD26972"/>
    <property type="gene ID" value="EMIHUDRAFT_315071"/>
</dbReference>
<sequence>MSPPCDIARSTQPPFAALAAAEPAKARPWWVNFVTGASAALSGWMFVHPMDVLKVRQQLMGEGGQKSAGVSAVARQVVQAEGVAGLYAGLSAAAARQLSYGNLRLGIYSSLKDALYGTSPAPPPAWATLGLGCVAGGTAAFLSNPVEVTLADGRLPPAERRNYSNVFSGLYRIGAEDGARAYFAGAHRTTRRTLRCSTMRVLTSGTHSTHSSQDSSRGTYSPYVDGVPLHICSALTSGFAKTRMQNQRPLADGTVMYTSLTQTLSKIANSEGIASLWNGFGPYFGRCGGHTVFMFLFMEQYKKVADRAYPTVV</sequence>
<dbReference type="InterPro" id="IPR018108">
    <property type="entry name" value="MCP_transmembrane"/>
</dbReference>
<evidence type="ECO:0000256" key="5">
    <source>
        <dbReference type="ARBA" id="ARBA00022737"/>
    </source>
</evidence>
<keyword evidence="4 8" id="KW-0812">Transmembrane</keyword>
<evidence type="ECO:0000256" key="1">
    <source>
        <dbReference type="ARBA" id="ARBA00004141"/>
    </source>
</evidence>
<keyword evidence="7 8" id="KW-0472">Membrane</keyword>
<dbReference type="Gene3D" id="1.50.40.10">
    <property type="entry name" value="Mitochondrial carrier domain"/>
    <property type="match status" value="1"/>
</dbReference>
<dbReference type="PANTHER" id="PTHR45618">
    <property type="entry name" value="MITOCHONDRIAL DICARBOXYLATE CARRIER-RELATED"/>
    <property type="match status" value="1"/>
</dbReference>
<dbReference type="PROSITE" id="PS50920">
    <property type="entry name" value="SOLCAR"/>
    <property type="match status" value="3"/>
</dbReference>
<dbReference type="InterPro" id="IPR050391">
    <property type="entry name" value="Mito_Metabolite_Transporter"/>
</dbReference>
<evidence type="ECO:0000256" key="3">
    <source>
        <dbReference type="ARBA" id="ARBA00022448"/>
    </source>
</evidence>
<dbReference type="Proteomes" id="UP000013827">
    <property type="component" value="Unassembled WGS sequence"/>
</dbReference>
<reference evidence="10" key="2">
    <citation type="submission" date="2024-10" db="UniProtKB">
        <authorList>
            <consortium name="EnsemblProtists"/>
        </authorList>
    </citation>
    <scope>IDENTIFICATION</scope>
</reference>
<dbReference type="HOGENOM" id="CLU_015166_14_1_1"/>
<dbReference type="PaxDb" id="2903-EOD26972"/>
<dbReference type="KEGG" id="ehx:EMIHUDRAFT_315071"/>
<dbReference type="Pfam" id="PF00153">
    <property type="entry name" value="Mito_carr"/>
    <property type="match status" value="2"/>
</dbReference>
<evidence type="ECO:0000256" key="6">
    <source>
        <dbReference type="ARBA" id="ARBA00022989"/>
    </source>
</evidence>
<comment type="subcellular location">
    <subcellularLocation>
        <location evidence="1">Membrane</location>
        <topology evidence="1">Multi-pass membrane protein</topology>
    </subcellularLocation>
</comment>
<evidence type="ECO:0000313" key="10">
    <source>
        <dbReference type="EnsemblProtists" id="EOD26972"/>
    </source>
</evidence>